<proteinExistence type="inferred from homology"/>
<dbReference type="PANTHER" id="PTHR42760">
    <property type="entry name" value="SHORT-CHAIN DEHYDROGENASES/REDUCTASES FAMILY MEMBER"/>
    <property type="match status" value="1"/>
</dbReference>
<evidence type="ECO:0000256" key="2">
    <source>
        <dbReference type="ARBA" id="ARBA00023002"/>
    </source>
</evidence>
<gene>
    <name evidence="3" type="ORF">METZ01_LOCUS45043</name>
</gene>
<name>A0A381RMG4_9ZZZZ</name>
<feature type="non-terminal residue" evidence="3">
    <location>
        <position position="1"/>
    </location>
</feature>
<dbReference type="CDD" id="cd05233">
    <property type="entry name" value="SDR_c"/>
    <property type="match status" value="1"/>
</dbReference>
<dbReference type="GO" id="GO:0016616">
    <property type="term" value="F:oxidoreductase activity, acting on the CH-OH group of donors, NAD or NADP as acceptor"/>
    <property type="evidence" value="ECO:0007669"/>
    <property type="project" value="TreeGrafter"/>
</dbReference>
<dbReference type="Pfam" id="PF13561">
    <property type="entry name" value="adh_short_C2"/>
    <property type="match status" value="1"/>
</dbReference>
<sequence>VAEAFVEAGDCVHVCDIDEAELEKLEGVGTTVADVADPDDVDRLFTEAAETLGGLDVLVNNAGISGPTAPVEAIEPGDWRRTIDINLNGQFYCVRRAVPLLKAAGGGSIVNISSTAGLFGYPLRSPYAASKWGVVGLTKTLAMELGTFGIRVNAICPGSVAGERIERVIRDEAASRSVSPDDVRTSFQRQVSMRTFVDAADITSMILFLCSNQGARISGQALAIDGHTESLAQDRSIS</sequence>
<dbReference type="InterPro" id="IPR002347">
    <property type="entry name" value="SDR_fam"/>
</dbReference>
<dbReference type="InterPro" id="IPR036291">
    <property type="entry name" value="NAD(P)-bd_dom_sf"/>
</dbReference>
<reference evidence="3" key="1">
    <citation type="submission" date="2018-05" db="EMBL/GenBank/DDBJ databases">
        <authorList>
            <person name="Lanie J.A."/>
            <person name="Ng W.-L."/>
            <person name="Kazmierczak K.M."/>
            <person name="Andrzejewski T.M."/>
            <person name="Davidsen T.M."/>
            <person name="Wayne K.J."/>
            <person name="Tettelin H."/>
            <person name="Glass J.I."/>
            <person name="Rusch D."/>
            <person name="Podicherti R."/>
            <person name="Tsui H.-C.T."/>
            <person name="Winkler M.E."/>
        </authorList>
    </citation>
    <scope>NUCLEOTIDE SEQUENCE</scope>
</reference>
<evidence type="ECO:0000256" key="1">
    <source>
        <dbReference type="ARBA" id="ARBA00006484"/>
    </source>
</evidence>
<dbReference type="FunFam" id="3.40.50.720:FF:000084">
    <property type="entry name" value="Short-chain dehydrogenase reductase"/>
    <property type="match status" value="1"/>
</dbReference>
<organism evidence="3">
    <name type="scientific">marine metagenome</name>
    <dbReference type="NCBI Taxonomy" id="408172"/>
    <lineage>
        <taxon>unclassified sequences</taxon>
        <taxon>metagenomes</taxon>
        <taxon>ecological metagenomes</taxon>
    </lineage>
</organism>
<dbReference type="SUPFAM" id="SSF51735">
    <property type="entry name" value="NAD(P)-binding Rossmann-fold domains"/>
    <property type="match status" value="1"/>
</dbReference>
<accession>A0A381RMG4</accession>
<dbReference type="PANTHER" id="PTHR42760:SF37">
    <property type="entry name" value="CLAVALDEHYDE DEHYDROGENASE"/>
    <property type="match status" value="1"/>
</dbReference>
<keyword evidence="2" id="KW-0560">Oxidoreductase</keyword>
<dbReference type="PRINTS" id="PR00080">
    <property type="entry name" value="SDRFAMILY"/>
</dbReference>
<dbReference type="AlphaFoldDB" id="A0A381RMG4"/>
<protein>
    <recommendedName>
        <fullName evidence="4">3-oxoacyl-[acyl-carrier-protein] reductase</fullName>
    </recommendedName>
</protein>
<dbReference type="InterPro" id="IPR020904">
    <property type="entry name" value="Sc_DH/Rdtase_CS"/>
</dbReference>
<evidence type="ECO:0008006" key="4">
    <source>
        <dbReference type="Google" id="ProtNLM"/>
    </source>
</evidence>
<dbReference type="PRINTS" id="PR00081">
    <property type="entry name" value="GDHRDH"/>
</dbReference>
<evidence type="ECO:0000313" key="3">
    <source>
        <dbReference type="EMBL" id="SUZ92189.1"/>
    </source>
</evidence>
<comment type="similarity">
    <text evidence="1">Belongs to the short-chain dehydrogenases/reductases (SDR) family.</text>
</comment>
<dbReference type="EMBL" id="UINC01002039">
    <property type="protein sequence ID" value="SUZ92189.1"/>
    <property type="molecule type" value="Genomic_DNA"/>
</dbReference>
<dbReference type="Gene3D" id="3.40.50.720">
    <property type="entry name" value="NAD(P)-binding Rossmann-like Domain"/>
    <property type="match status" value="1"/>
</dbReference>
<dbReference type="PROSITE" id="PS00061">
    <property type="entry name" value="ADH_SHORT"/>
    <property type="match status" value="1"/>
</dbReference>